<evidence type="ECO:0000313" key="2">
    <source>
        <dbReference type="Proteomes" id="UP000750711"/>
    </source>
</evidence>
<proteinExistence type="predicted"/>
<evidence type="ECO:0000313" key="1">
    <source>
        <dbReference type="EMBL" id="KAH0551532.1"/>
    </source>
</evidence>
<dbReference type="Proteomes" id="UP000750711">
    <property type="component" value="Unassembled WGS sequence"/>
</dbReference>
<dbReference type="AlphaFoldDB" id="A0A9P8L7N0"/>
<reference evidence="1" key="1">
    <citation type="submission" date="2021-03" db="EMBL/GenBank/DDBJ databases">
        <title>Comparative genomics and phylogenomic investigation of the class Geoglossomycetes provide insights into ecological specialization and systematics.</title>
        <authorList>
            <person name="Melie T."/>
            <person name="Pirro S."/>
            <person name="Miller A.N."/>
            <person name="Quandt A."/>
        </authorList>
    </citation>
    <scope>NUCLEOTIDE SEQUENCE</scope>
    <source>
        <strain evidence="1">CAQ_001_2017</strain>
    </source>
</reference>
<organism evidence="1 2">
    <name type="scientific">Trichoglossum hirsutum</name>
    <dbReference type="NCBI Taxonomy" id="265104"/>
    <lineage>
        <taxon>Eukaryota</taxon>
        <taxon>Fungi</taxon>
        <taxon>Dikarya</taxon>
        <taxon>Ascomycota</taxon>
        <taxon>Pezizomycotina</taxon>
        <taxon>Geoglossomycetes</taxon>
        <taxon>Geoglossales</taxon>
        <taxon>Geoglossaceae</taxon>
        <taxon>Trichoglossum</taxon>
    </lineage>
</organism>
<protein>
    <submittedName>
        <fullName evidence="1">Uncharacterized protein</fullName>
    </submittedName>
</protein>
<feature type="non-terminal residue" evidence="1">
    <location>
        <position position="1"/>
    </location>
</feature>
<name>A0A9P8L7N0_9PEZI</name>
<dbReference type="EMBL" id="JAGHQM010001952">
    <property type="protein sequence ID" value="KAH0551532.1"/>
    <property type="molecule type" value="Genomic_DNA"/>
</dbReference>
<keyword evidence="2" id="KW-1185">Reference proteome</keyword>
<comment type="caution">
    <text evidence="1">The sequence shown here is derived from an EMBL/GenBank/DDBJ whole genome shotgun (WGS) entry which is preliminary data.</text>
</comment>
<sequence length="114" mass="13022">QTEDITLQTQAIAAHRTQILLPRNKVTKEVAQDLQLTSIESDRHDSIELVDRLLATNRAAPELEELRTKAQNEKEGPWHLRDGLLLREGKLYVPDTQLTPVVPLWTTLIKEAHE</sequence>
<gene>
    <name evidence="1" type="ORF">GP486_007251</name>
</gene>
<accession>A0A9P8L7N0</accession>